<dbReference type="InterPro" id="IPR050267">
    <property type="entry name" value="Anti-sigma-factor_SerPK"/>
</dbReference>
<dbReference type="PANTHER" id="PTHR35526">
    <property type="entry name" value="ANTI-SIGMA-F FACTOR RSBW-RELATED"/>
    <property type="match status" value="1"/>
</dbReference>
<dbReference type="InterPro" id="IPR003594">
    <property type="entry name" value="HATPase_dom"/>
</dbReference>
<dbReference type="Pfam" id="PF13581">
    <property type="entry name" value="HATPase_c_2"/>
    <property type="match status" value="1"/>
</dbReference>
<sequence>MIHMASGTDLVKVGILKLPRDDRAPGLVRGEMRRWLGTEHPALSGLVLAASELVTNAVRHADAGHGRNWVITALHEGGHFLRLAVTDPGSASSVPHRLSAGSVTEPSGGEGGRGLFIVNRLSGGRWGTYVVPGDGHRVVWCHLAPTAVEDEEPPAPLPAASPTTRPANMSSSPPSASPGAAPRLAVPEARRPR</sequence>
<dbReference type="CDD" id="cd16936">
    <property type="entry name" value="HATPase_RsbW-like"/>
    <property type="match status" value="1"/>
</dbReference>
<evidence type="ECO:0000313" key="4">
    <source>
        <dbReference type="EMBL" id="GLK12897.1"/>
    </source>
</evidence>
<proteinExistence type="predicted"/>
<evidence type="ECO:0000313" key="5">
    <source>
        <dbReference type="Proteomes" id="UP001143474"/>
    </source>
</evidence>
<dbReference type="InterPro" id="IPR036890">
    <property type="entry name" value="HATPase_C_sf"/>
</dbReference>
<keyword evidence="1" id="KW-0418">Kinase</keyword>
<evidence type="ECO:0000256" key="2">
    <source>
        <dbReference type="SAM" id="MobiDB-lite"/>
    </source>
</evidence>
<keyword evidence="5" id="KW-1185">Reference proteome</keyword>
<dbReference type="SUPFAM" id="SSF55874">
    <property type="entry name" value="ATPase domain of HSP90 chaperone/DNA topoisomerase II/histidine kinase"/>
    <property type="match status" value="1"/>
</dbReference>
<feature type="domain" description="Histidine kinase/HSP90-like ATPase" evidence="3">
    <location>
        <begin position="28"/>
        <end position="122"/>
    </location>
</feature>
<evidence type="ECO:0000256" key="1">
    <source>
        <dbReference type="ARBA" id="ARBA00022527"/>
    </source>
</evidence>
<accession>A0A9W6MG89</accession>
<feature type="region of interest" description="Disordered" evidence="2">
    <location>
        <begin position="149"/>
        <end position="193"/>
    </location>
</feature>
<protein>
    <recommendedName>
        <fullName evidence="3">Histidine kinase/HSP90-like ATPase domain-containing protein</fullName>
    </recommendedName>
</protein>
<keyword evidence="1" id="KW-0808">Transferase</keyword>
<name>A0A9W6MG89_9ACTN</name>
<dbReference type="AlphaFoldDB" id="A0A9W6MG89"/>
<reference evidence="4" key="2">
    <citation type="submission" date="2023-01" db="EMBL/GenBank/DDBJ databases">
        <authorList>
            <person name="Sun Q."/>
            <person name="Evtushenko L."/>
        </authorList>
    </citation>
    <scope>NUCLEOTIDE SEQUENCE</scope>
    <source>
        <strain evidence="4">VKM Ac-2007</strain>
    </source>
</reference>
<dbReference type="EMBL" id="BSEV01000019">
    <property type="protein sequence ID" value="GLK12897.1"/>
    <property type="molecule type" value="Genomic_DNA"/>
</dbReference>
<dbReference type="Gene3D" id="3.30.565.10">
    <property type="entry name" value="Histidine kinase-like ATPase, C-terminal domain"/>
    <property type="match status" value="1"/>
</dbReference>
<reference evidence="4" key="1">
    <citation type="journal article" date="2014" name="Int. J. Syst. Evol. Microbiol.">
        <title>Complete genome sequence of Corynebacterium casei LMG S-19264T (=DSM 44701T), isolated from a smear-ripened cheese.</title>
        <authorList>
            <consortium name="US DOE Joint Genome Institute (JGI-PGF)"/>
            <person name="Walter F."/>
            <person name="Albersmeier A."/>
            <person name="Kalinowski J."/>
            <person name="Ruckert C."/>
        </authorList>
    </citation>
    <scope>NUCLEOTIDE SEQUENCE</scope>
    <source>
        <strain evidence="4">VKM Ac-2007</strain>
    </source>
</reference>
<dbReference type="GO" id="GO:0004674">
    <property type="term" value="F:protein serine/threonine kinase activity"/>
    <property type="evidence" value="ECO:0007669"/>
    <property type="project" value="UniProtKB-KW"/>
</dbReference>
<feature type="compositionally biased region" description="Low complexity" evidence="2">
    <location>
        <begin position="160"/>
        <end position="185"/>
    </location>
</feature>
<organism evidence="4 5">
    <name type="scientific">Streptosporangium carneum</name>
    <dbReference type="NCBI Taxonomy" id="47481"/>
    <lineage>
        <taxon>Bacteria</taxon>
        <taxon>Bacillati</taxon>
        <taxon>Actinomycetota</taxon>
        <taxon>Actinomycetes</taxon>
        <taxon>Streptosporangiales</taxon>
        <taxon>Streptosporangiaceae</taxon>
        <taxon>Streptosporangium</taxon>
    </lineage>
</organism>
<keyword evidence="1" id="KW-0723">Serine/threonine-protein kinase</keyword>
<feature type="region of interest" description="Disordered" evidence="2">
    <location>
        <begin position="91"/>
        <end position="112"/>
    </location>
</feature>
<gene>
    <name evidence="4" type="ORF">GCM10017600_63070</name>
</gene>
<comment type="caution">
    <text evidence="4">The sequence shown here is derived from an EMBL/GenBank/DDBJ whole genome shotgun (WGS) entry which is preliminary data.</text>
</comment>
<evidence type="ECO:0000259" key="3">
    <source>
        <dbReference type="Pfam" id="PF13581"/>
    </source>
</evidence>
<dbReference type="Proteomes" id="UP001143474">
    <property type="component" value="Unassembled WGS sequence"/>
</dbReference>
<dbReference type="PANTHER" id="PTHR35526:SF3">
    <property type="entry name" value="ANTI-SIGMA-F FACTOR RSBW"/>
    <property type="match status" value="1"/>
</dbReference>